<evidence type="ECO:0000313" key="1">
    <source>
        <dbReference type="EMBL" id="GGF11640.1"/>
    </source>
</evidence>
<dbReference type="AlphaFoldDB" id="A0A8J3E1G3"/>
<gene>
    <name evidence="1" type="ORF">GCM10011611_16650</name>
</gene>
<dbReference type="Proteomes" id="UP000646365">
    <property type="component" value="Unassembled WGS sequence"/>
</dbReference>
<protein>
    <submittedName>
        <fullName evidence="1">Uncharacterized protein</fullName>
    </submittedName>
</protein>
<reference evidence="1" key="1">
    <citation type="journal article" date="2014" name="Int. J. Syst. Evol. Microbiol.">
        <title>Complete genome sequence of Corynebacterium casei LMG S-19264T (=DSM 44701T), isolated from a smear-ripened cheese.</title>
        <authorList>
            <consortium name="US DOE Joint Genome Institute (JGI-PGF)"/>
            <person name="Walter F."/>
            <person name="Albersmeier A."/>
            <person name="Kalinowski J."/>
            <person name="Ruckert C."/>
        </authorList>
    </citation>
    <scope>NUCLEOTIDE SEQUENCE</scope>
    <source>
        <strain evidence="1">CGMCC 1.15725</strain>
    </source>
</reference>
<accession>A0A8J3E1G3</accession>
<sequence>MHVAVDDLSGCSDMLSMLSERPAPTATARGRDMALVPEAQTLVSSAWLESLAALLTRQVEDSEYERITIDTKRLGELWSVATQEAERLICEAARIGGLAVGIVDSTCLDVMSVEVALTILEE</sequence>
<proteinExistence type="predicted"/>
<organism evidence="1 2">
    <name type="scientific">Aliidongia dinghuensis</name>
    <dbReference type="NCBI Taxonomy" id="1867774"/>
    <lineage>
        <taxon>Bacteria</taxon>
        <taxon>Pseudomonadati</taxon>
        <taxon>Pseudomonadota</taxon>
        <taxon>Alphaproteobacteria</taxon>
        <taxon>Rhodospirillales</taxon>
        <taxon>Dongiaceae</taxon>
        <taxon>Aliidongia</taxon>
    </lineage>
</organism>
<name>A0A8J3E1G3_9PROT</name>
<dbReference type="EMBL" id="BMJQ01000004">
    <property type="protein sequence ID" value="GGF11640.1"/>
    <property type="molecule type" value="Genomic_DNA"/>
</dbReference>
<reference evidence="1" key="2">
    <citation type="submission" date="2020-09" db="EMBL/GenBank/DDBJ databases">
        <authorList>
            <person name="Sun Q."/>
            <person name="Zhou Y."/>
        </authorList>
    </citation>
    <scope>NUCLEOTIDE SEQUENCE</scope>
    <source>
        <strain evidence="1">CGMCC 1.15725</strain>
    </source>
</reference>
<comment type="caution">
    <text evidence="1">The sequence shown here is derived from an EMBL/GenBank/DDBJ whole genome shotgun (WGS) entry which is preliminary data.</text>
</comment>
<keyword evidence="2" id="KW-1185">Reference proteome</keyword>
<evidence type="ECO:0000313" key="2">
    <source>
        <dbReference type="Proteomes" id="UP000646365"/>
    </source>
</evidence>